<dbReference type="OrthoDB" id="5459898at2"/>
<dbReference type="PROSITE" id="PS51724">
    <property type="entry name" value="SPOR"/>
    <property type="match status" value="1"/>
</dbReference>
<proteinExistence type="predicted"/>
<dbReference type="InterPro" id="IPR036680">
    <property type="entry name" value="SPOR-like_sf"/>
</dbReference>
<feature type="domain" description="SPOR" evidence="3">
    <location>
        <begin position="169"/>
        <end position="247"/>
    </location>
</feature>
<evidence type="ECO:0000313" key="5">
    <source>
        <dbReference type="Proteomes" id="UP000186323"/>
    </source>
</evidence>
<gene>
    <name evidence="4" type="ORF">DESPIGER_1214</name>
</gene>
<dbReference type="AlphaFoldDB" id="A0A1K1LEB2"/>
<feature type="region of interest" description="Disordered" evidence="1">
    <location>
        <begin position="234"/>
        <end position="254"/>
    </location>
</feature>
<evidence type="ECO:0000259" key="3">
    <source>
        <dbReference type="PROSITE" id="PS51724"/>
    </source>
</evidence>
<dbReference type="KEGG" id="dpg:DESPIGER_1214"/>
<reference evidence="5" key="1">
    <citation type="submission" date="2016-10" db="EMBL/GenBank/DDBJ databases">
        <authorList>
            <person name="Wegmann U."/>
        </authorList>
    </citation>
    <scope>NUCLEOTIDE SEQUENCE [LARGE SCALE GENOMIC DNA]</scope>
</reference>
<dbReference type="GO" id="GO:0042834">
    <property type="term" value="F:peptidoglycan binding"/>
    <property type="evidence" value="ECO:0007669"/>
    <property type="project" value="InterPro"/>
</dbReference>
<name>A0A1K1LEB2_9BACT</name>
<dbReference type="Pfam" id="PF05036">
    <property type="entry name" value="SPOR"/>
    <property type="match status" value="1"/>
</dbReference>
<keyword evidence="2" id="KW-1133">Transmembrane helix</keyword>
<dbReference type="Gene3D" id="3.30.70.1070">
    <property type="entry name" value="Sporulation related repeat"/>
    <property type="match status" value="1"/>
</dbReference>
<dbReference type="InterPro" id="IPR007730">
    <property type="entry name" value="SPOR-like_dom"/>
</dbReference>
<feature type="region of interest" description="Disordered" evidence="1">
    <location>
        <begin position="119"/>
        <end position="166"/>
    </location>
</feature>
<dbReference type="SUPFAM" id="SSF110997">
    <property type="entry name" value="Sporulation related repeat"/>
    <property type="match status" value="1"/>
</dbReference>
<accession>A0A1K1LEB2</accession>
<protein>
    <recommendedName>
        <fullName evidence="3">SPOR domain-containing protein</fullName>
    </recommendedName>
</protein>
<feature type="compositionally biased region" description="Basic residues" evidence="1">
    <location>
        <begin position="242"/>
        <end position="254"/>
    </location>
</feature>
<dbReference type="RefSeq" id="WP_072334332.1">
    <property type="nucleotide sequence ID" value="NZ_CALUWT010000006.1"/>
</dbReference>
<keyword evidence="2" id="KW-0812">Transmembrane</keyword>
<dbReference type="Proteomes" id="UP000186323">
    <property type="component" value="Chromosome I"/>
</dbReference>
<organism evidence="4 5">
    <name type="scientific">Desulfovibrio piger</name>
    <dbReference type="NCBI Taxonomy" id="901"/>
    <lineage>
        <taxon>Bacteria</taxon>
        <taxon>Pseudomonadati</taxon>
        <taxon>Thermodesulfobacteriota</taxon>
        <taxon>Desulfovibrionia</taxon>
        <taxon>Desulfovibrionales</taxon>
        <taxon>Desulfovibrionaceae</taxon>
        <taxon>Desulfovibrio</taxon>
    </lineage>
</organism>
<evidence type="ECO:0000256" key="1">
    <source>
        <dbReference type="SAM" id="MobiDB-lite"/>
    </source>
</evidence>
<evidence type="ECO:0000313" key="4">
    <source>
        <dbReference type="EMBL" id="SFV73065.1"/>
    </source>
</evidence>
<sequence>MAQPLRKIRQRIAPAVPRGGFSFTLPPLAAAAVCVVMLACTGWAFFMGYMVGHGQNPGEEMRELTGIGRPDRETLAEMDKALAGSEEAGLRDKLADLAQQPVGGAPAAPDGAAAAPAAAGAPAVKSSHPFNTPSGDGLAAWGNAPKGAARPASEKTAAPASKPRETAPTVPLYDFVFQVAAFRNVDDADRLRQRLEGQGLRTRGQKSGKLTLVMVHMRGTDLDAANLKEELQRMRLGSPLQKSKKQVGGKPRPR</sequence>
<feature type="transmembrane region" description="Helical" evidence="2">
    <location>
        <begin position="28"/>
        <end position="52"/>
    </location>
</feature>
<evidence type="ECO:0000256" key="2">
    <source>
        <dbReference type="SAM" id="Phobius"/>
    </source>
</evidence>
<dbReference type="EMBL" id="LT630450">
    <property type="protein sequence ID" value="SFV73065.1"/>
    <property type="molecule type" value="Genomic_DNA"/>
</dbReference>
<keyword evidence="5" id="KW-1185">Reference proteome</keyword>
<keyword evidence="2" id="KW-0472">Membrane</keyword>